<dbReference type="AlphaFoldDB" id="A0A452XL49"/>
<keyword evidence="2" id="KW-1133">Transmembrane helix</keyword>
<evidence type="ECO:0000256" key="1">
    <source>
        <dbReference type="SAM" id="MobiDB-lite"/>
    </source>
</evidence>
<reference evidence="3" key="5">
    <citation type="journal article" date="2021" name="G3 (Bethesda)">
        <title>Aegilops tauschii genome assembly Aet v5.0 features greater sequence contiguity and improved annotation.</title>
        <authorList>
            <person name="Wang L."/>
            <person name="Zhu T."/>
            <person name="Rodriguez J.C."/>
            <person name="Deal K.R."/>
            <person name="Dubcovsky J."/>
            <person name="McGuire P.E."/>
            <person name="Lux T."/>
            <person name="Spannagl M."/>
            <person name="Mayer K.F.X."/>
            <person name="Baldrich P."/>
            <person name="Meyers B.C."/>
            <person name="Huo N."/>
            <person name="Gu Y.Q."/>
            <person name="Zhou H."/>
            <person name="Devos K.M."/>
            <person name="Bennetzen J.L."/>
            <person name="Unver T."/>
            <person name="Budak H."/>
            <person name="Gulick P.J."/>
            <person name="Galiba G."/>
            <person name="Kalapos B."/>
            <person name="Nelson D.R."/>
            <person name="Li P."/>
            <person name="You F.M."/>
            <person name="Luo M.C."/>
            <person name="Dvorak J."/>
        </authorList>
    </citation>
    <scope>NUCLEOTIDE SEQUENCE [LARGE SCALE GENOMIC DNA]</scope>
    <source>
        <strain evidence="3">cv. AL8/78</strain>
    </source>
</reference>
<evidence type="ECO:0000256" key="2">
    <source>
        <dbReference type="SAM" id="Phobius"/>
    </source>
</evidence>
<evidence type="ECO:0000313" key="3">
    <source>
        <dbReference type="EnsemblPlants" id="AET1Gv20050800.1"/>
    </source>
</evidence>
<organism evidence="3 4">
    <name type="scientific">Aegilops tauschii subsp. strangulata</name>
    <name type="common">Goatgrass</name>
    <dbReference type="NCBI Taxonomy" id="200361"/>
    <lineage>
        <taxon>Eukaryota</taxon>
        <taxon>Viridiplantae</taxon>
        <taxon>Streptophyta</taxon>
        <taxon>Embryophyta</taxon>
        <taxon>Tracheophyta</taxon>
        <taxon>Spermatophyta</taxon>
        <taxon>Magnoliopsida</taxon>
        <taxon>Liliopsida</taxon>
        <taxon>Poales</taxon>
        <taxon>Poaceae</taxon>
        <taxon>BOP clade</taxon>
        <taxon>Pooideae</taxon>
        <taxon>Triticodae</taxon>
        <taxon>Triticeae</taxon>
        <taxon>Triticinae</taxon>
        <taxon>Aegilops</taxon>
    </lineage>
</organism>
<feature type="region of interest" description="Disordered" evidence="1">
    <location>
        <begin position="30"/>
        <end position="49"/>
    </location>
</feature>
<proteinExistence type="predicted"/>
<name>A0A452XL49_AEGTS</name>
<accession>A0A452XL49</accession>
<dbReference type="Gramene" id="AET1Gv20050800.1">
    <property type="protein sequence ID" value="AET1Gv20050800.1"/>
    <property type="gene ID" value="AET1Gv20050800"/>
</dbReference>
<reference evidence="3" key="4">
    <citation type="submission" date="2019-03" db="UniProtKB">
        <authorList>
            <consortium name="EnsemblPlants"/>
        </authorList>
    </citation>
    <scope>IDENTIFICATION</scope>
</reference>
<dbReference type="Proteomes" id="UP000015105">
    <property type="component" value="Chromosome 1D"/>
</dbReference>
<reference evidence="3" key="3">
    <citation type="journal article" date="2017" name="Nature">
        <title>Genome sequence of the progenitor of the wheat D genome Aegilops tauschii.</title>
        <authorList>
            <person name="Luo M.C."/>
            <person name="Gu Y.Q."/>
            <person name="Puiu D."/>
            <person name="Wang H."/>
            <person name="Twardziok S.O."/>
            <person name="Deal K.R."/>
            <person name="Huo N."/>
            <person name="Zhu T."/>
            <person name="Wang L."/>
            <person name="Wang Y."/>
            <person name="McGuire P.E."/>
            <person name="Liu S."/>
            <person name="Long H."/>
            <person name="Ramasamy R.K."/>
            <person name="Rodriguez J.C."/>
            <person name="Van S.L."/>
            <person name="Yuan L."/>
            <person name="Wang Z."/>
            <person name="Xia Z."/>
            <person name="Xiao L."/>
            <person name="Anderson O.D."/>
            <person name="Ouyang S."/>
            <person name="Liang Y."/>
            <person name="Zimin A.V."/>
            <person name="Pertea G."/>
            <person name="Qi P."/>
            <person name="Bennetzen J.L."/>
            <person name="Dai X."/>
            <person name="Dawson M.W."/>
            <person name="Muller H.G."/>
            <person name="Kugler K."/>
            <person name="Rivarola-Duarte L."/>
            <person name="Spannagl M."/>
            <person name="Mayer K.F.X."/>
            <person name="Lu F.H."/>
            <person name="Bevan M.W."/>
            <person name="Leroy P."/>
            <person name="Li P."/>
            <person name="You F.M."/>
            <person name="Sun Q."/>
            <person name="Liu Z."/>
            <person name="Lyons E."/>
            <person name="Wicker T."/>
            <person name="Salzberg S.L."/>
            <person name="Devos K.M."/>
            <person name="Dvorak J."/>
        </authorList>
    </citation>
    <scope>NUCLEOTIDE SEQUENCE [LARGE SCALE GENOMIC DNA]</scope>
    <source>
        <strain evidence="3">cv. AL8/78</strain>
    </source>
</reference>
<evidence type="ECO:0000313" key="4">
    <source>
        <dbReference type="Proteomes" id="UP000015105"/>
    </source>
</evidence>
<keyword evidence="4" id="KW-1185">Reference proteome</keyword>
<keyword evidence="2" id="KW-0812">Transmembrane</keyword>
<dbReference type="EnsemblPlants" id="AET1Gv20050800.1">
    <property type="protein sequence ID" value="AET1Gv20050800.1"/>
    <property type="gene ID" value="AET1Gv20050800"/>
</dbReference>
<reference evidence="4" key="2">
    <citation type="journal article" date="2017" name="Nat. Plants">
        <title>The Aegilops tauschii genome reveals multiple impacts of transposons.</title>
        <authorList>
            <person name="Zhao G."/>
            <person name="Zou C."/>
            <person name="Li K."/>
            <person name="Wang K."/>
            <person name="Li T."/>
            <person name="Gao L."/>
            <person name="Zhang X."/>
            <person name="Wang H."/>
            <person name="Yang Z."/>
            <person name="Liu X."/>
            <person name="Jiang W."/>
            <person name="Mao L."/>
            <person name="Kong X."/>
            <person name="Jiao Y."/>
            <person name="Jia J."/>
        </authorList>
    </citation>
    <scope>NUCLEOTIDE SEQUENCE [LARGE SCALE GENOMIC DNA]</scope>
    <source>
        <strain evidence="4">cv. AL8/78</strain>
    </source>
</reference>
<reference evidence="4" key="1">
    <citation type="journal article" date="2014" name="Science">
        <title>Ancient hybridizations among the ancestral genomes of bread wheat.</title>
        <authorList>
            <consortium name="International Wheat Genome Sequencing Consortium,"/>
            <person name="Marcussen T."/>
            <person name="Sandve S.R."/>
            <person name="Heier L."/>
            <person name="Spannagl M."/>
            <person name="Pfeifer M."/>
            <person name="Jakobsen K.S."/>
            <person name="Wulff B.B."/>
            <person name="Steuernagel B."/>
            <person name="Mayer K.F."/>
            <person name="Olsen O.A."/>
        </authorList>
    </citation>
    <scope>NUCLEOTIDE SEQUENCE [LARGE SCALE GENOMIC DNA]</scope>
    <source>
        <strain evidence="4">cv. AL8/78</strain>
    </source>
</reference>
<keyword evidence="2" id="KW-0472">Membrane</keyword>
<feature type="transmembrane region" description="Helical" evidence="2">
    <location>
        <begin position="6"/>
        <end position="26"/>
    </location>
</feature>
<protein>
    <submittedName>
        <fullName evidence="3">Uncharacterized protein</fullName>
    </submittedName>
</protein>
<sequence length="90" mass="9418">SARPYSLDTGCLLLAVAILCAVNVELVQGGRRHRRWGPPPPIGRNGVGMGGPDCPNCGGLNGGEKYPVTSTAVDERKNSASTTVFSDQLH</sequence>